<evidence type="ECO:0000313" key="2">
    <source>
        <dbReference type="EMBL" id="ORE23006.1"/>
    </source>
</evidence>
<dbReference type="Gene3D" id="3.40.50.1820">
    <property type="entry name" value="alpha/beta hydrolase"/>
    <property type="match status" value="1"/>
</dbReference>
<dbReference type="VEuPathDB" id="FungiDB:BCV72DRAFT_86240"/>
<protein>
    <submittedName>
        <fullName evidence="2">Alpha/beta-hydrolase</fullName>
    </submittedName>
</protein>
<dbReference type="AlphaFoldDB" id="A0A1X0SFE8"/>
<proteinExistence type="predicted"/>
<dbReference type="Pfam" id="PF12146">
    <property type="entry name" value="Hydrolase_4"/>
    <property type="match status" value="1"/>
</dbReference>
<accession>A0A1X0SFE8</accession>
<dbReference type="OMA" id="QNAQNLW"/>
<reference evidence="2 3" key="1">
    <citation type="journal article" date="2016" name="Proc. Natl. Acad. Sci. U.S.A.">
        <title>Lipid metabolic changes in an early divergent fungus govern the establishment of a mutualistic symbiosis with endobacteria.</title>
        <authorList>
            <person name="Lastovetsky O.A."/>
            <person name="Gaspar M.L."/>
            <person name="Mondo S.J."/>
            <person name="LaButti K.M."/>
            <person name="Sandor L."/>
            <person name="Grigoriev I.V."/>
            <person name="Henry S.A."/>
            <person name="Pawlowska T.E."/>
        </authorList>
    </citation>
    <scope>NUCLEOTIDE SEQUENCE [LARGE SCALE GENOMIC DNA]</scope>
    <source>
        <strain evidence="2 3">ATCC 11559</strain>
    </source>
</reference>
<dbReference type="EMBL" id="KV921261">
    <property type="protein sequence ID" value="ORE23006.1"/>
    <property type="molecule type" value="Genomic_DNA"/>
</dbReference>
<evidence type="ECO:0000313" key="3">
    <source>
        <dbReference type="Proteomes" id="UP000242381"/>
    </source>
</evidence>
<dbReference type="InterPro" id="IPR029058">
    <property type="entry name" value="AB_hydrolase_fold"/>
</dbReference>
<feature type="domain" description="Serine aminopeptidase S33" evidence="1">
    <location>
        <begin position="30"/>
        <end position="271"/>
    </location>
</feature>
<dbReference type="GO" id="GO:0016787">
    <property type="term" value="F:hydrolase activity"/>
    <property type="evidence" value="ECO:0007669"/>
    <property type="project" value="UniProtKB-KW"/>
</dbReference>
<dbReference type="Proteomes" id="UP000242381">
    <property type="component" value="Unassembled WGS sequence"/>
</dbReference>
<keyword evidence="2" id="KW-0378">Hydrolase</keyword>
<name>A0A1X0SFE8_RHIZD</name>
<sequence length="291" mass="32691">MSQVTVIEEWIHHKDGNEIYTKTWKATTPNPIATLVMIHGFGEHVGRHDRVLASFASSGIECYGYDQRGWGETGKKSGQFGNNQGYDTLLQDIDDAVLKTKRDNLPLFLMGHSMGGGLILNYLSRGDKYQGVKLVTGAIAASPLIELSMPIPALKYYGLRMVSNLFPHFVIKANLDASGMSHDQDEVKKFKEDPLVHDYATLATLKSMIDAGSDILKTRAKLINCPILYSHGDEDSINSHIACVKAYELTASKDKEMKSWKSLYHELHNESLPHRDQVIKYYIEWITSRCN</sequence>
<dbReference type="InterPro" id="IPR051044">
    <property type="entry name" value="MAG_DAG_Lipase"/>
</dbReference>
<gene>
    <name evidence="2" type="ORF">BCV71DRAFT_247203</name>
</gene>
<dbReference type="InterPro" id="IPR022742">
    <property type="entry name" value="Hydrolase_4"/>
</dbReference>
<dbReference type="PANTHER" id="PTHR11614">
    <property type="entry name" value="PHOSPHOLIPASE-RELATED"/>
    <property type="match status" value="1"/>
</dbReference>
<dbReference type="SUPFAM" id="SSF53474">
    <property type="entry name" value="alpha/beta-Hydrolases"/>
    <property type="match status" value="1"/>
</dbReference>
<evidence type="ECO:0000259" key="1">
    <source>
        <dbReference type="Pfam" id="PF12146"/>
    </source>
</evidence>
<organism evidence="2 3">
    <name type="scientific">Rhizopus microsporus</name>
    <dbReference type="NCBI Taxonomy" id="58291"/>
    <lineage>
        <taxon>Eukaryota</taxon>
        <taxon>Fungi</taxon>
        <taxon>Fungi incertae sedis</taxon>
        <taxon>Mucoromycota</taxon>
        <taxon>Mucoromycotina</taxon>
        <taxon>Mucoromycetes</taxon>
        <taxon>Mucorales</taxon>
        <taxon>Mucorineae</taxon>
        <taxon>Rhizopodaceae</taxon>
        <taxon>Rhizopus</taxon>
    </lineage>
</organism>